<dbReference type="KEGG" id="peo:AS203_09685"/>
<protein>
    <recommendedName>
        <fullName evidence="4">Fimbrillin family protein</fullName>
    </recommendedName>
</protein>
<accession>A0A0S2KMI9</accession>
<sequence>MKTKKYLSLAALALLIAGCANEEADNGKKTDDTTDKLTFIGSMISEPVKAESATRTSLDGIFPGTPGLNNVTFYWEVGDEIWLDNNQHAPADITAKNPNAKFDFTTKGGIGGNERMVYYPGKNATTYNQVTIPTVQTQTAANNTEKLGENGDCGVAKATKVAYRKYKFTLKHKASYLCLLPRSANNFTSDVKVISVKVTSDNNIAGTYTLPNTETGALTGSGSSKEITVNATGAELSTATTDQSKNAIYVVIAPGTHKLTLEYTIEDSKTNVKGTIKKAIVQKDYKENTVYPLTANLTVLDYSSSFTQYYMWDAAEGEYFWKGYENEQPSTVWDSNNGNYPKNNSDPRWYNEDLSGYHNYNDNIDPAVKATRSCKDCPNINEVLWYIHRDYGDPHWDDINIWAMKGHLYKHGMWFKKKAAIGSSFSSEKAPDGRDYRRTRDLCHYNIVPPRLSTSPLANPSDYFFLPSLGRYWNDDGKLVNLGVCGSYWISTPYWGTTYPDPKFVYELELTNYQLSMYGAGPRYYGCRIWKLDGVDYPQP</sequence>
<dbReference type="EMBL" id="CP013195">
    <property type="protein sequence ID" value="ALO49326.1"/>
    <property type="molecule type" value="Genomic_DNA"/>
</dbReference>
<feature type="signal peptide" evidence="1">
    <location>
        <begin position="1"/>
        <end position="22"/>
    </location>
</feature>
<evidence type="ECO:0008006" key="4">
    <source>
        <dbReference type="Google" id="ProtNLM"/>
    </source>
</evidence>
<keyword evidence="3" id="KW-1185">Reference proteome</keyword>
<evidence type="ECO:0000313" key="2">
    <source>
        <dbReference type="EMBL" id="ALO49326.1"/>
    </source>
</evidence>
<organism evidence="2 3">
    <name type="scientific">Hoylesella enoeca</name>
    <dbReference type="NCBI Taxonomy" id="76123"/>
    <lineage>
        <taxon>Bacteria</taxon>
        <taxon>Pseudomonadati</taxon>
        <taxon>Bacteroidota</taxon>
        <taxon>Bacteroidia</taxon>
        <taxon>Bacteroidales</taxon>
        <taxon>Prevotellaceae</taxon>
        <taxon>Hoylesella</taxon>
    </lineage>
</organism>
<name>A0A0S2KMI9_9BACT</name>
<dbReference type="OrthoDB" id="1081166at2"/>
<evidence type="ECO:0000256" key="1">
    <source>
        <dbReference type="SAM" id="SignalP"/>
    </source>
</evidence>
<dbReference type="STRING" id="76123.AS203_09685"/>
<dbReference type="AlphaFoldDB" id="A0A0S2KMI9"/>
<reference evidence="3" key="1">
    <citation type="submission" date="2015-11" db="EMBL/GenBank/DDBJ databases">
        <authorList>
            <person name="Holder M.E."/>
            <person name="Ajami N.J."/>
            <person name="Petrosino J.F."/>
        </authorList>
    </citation>
    <scope>NUCLEOTIDE SEQUENCE [LARGE SCALE GENOMIC DNA]</scope>
    <source>
        <strain evidence="3">F0113</strain>
    </source>
</reference>
<dbReference type="RefSeq" id="WP_060544417.1">
    <property type="nucleotide sequence ID" value="NZ_CP013195.1"/>
</dbReference>
<proteinExistence type="predicted"/>
<evidence type="ECO:0000313" key="3">
    <source>
        <dbReference type="Proteomes" id="UP000056252"/>
    </source>
</evidence>
<dbReference type="Proteomes" id="UP000056252">
    <property type="component" value="Chromosome"/>
</dbReference>
<gene>
    <name evidence="2" type="ORF">AS203_09685</name>
</gene>
<feature type="chain" id="PRO_5006601978" description="Fimbrillin family protein" evidence="1">
    <location>
        <begin position="23"/>
        <end position="540"/>
    </location>
</feature>
<keyword evidence="1" id="KW-0732">Signal</keyword>
<dbReference type="PROSITE" id="PS51257">
    <property type="entry name" value="PROKAR_LIPOPROTEIN"/>
    <property type="match status" value="1"/>
</dbReference>